<dbReference type="Gene3D" id="3.40.50.150">
    <property type="entry name" value="Vaccinia Virus protein VP39"/>
    <property type="match status" value="1"/>
</dbReference>
<evidence type="ECO:0000313" key="2">
    <source>
        <dbReference type="Proteomes" id="UP000290189"/>
    </source>
</evidence>
<dbReference type="PANTHER" id="PTHR14614">
    <property type="entry name" value="HEPATOCELLULAR CARCINOMA-ASSOCIATED ANTIGEN"/>
    <property type="match status" value="1"/>
</dbReference>
<name>A0A3P3Y9T0_PLABS</name>
<dbReference type="PANTHER" id="PTHR14614:SF130">
    <property type="entry name" value="PROTEIN-LYSINE N-METHYLTRANSFERASE EEF2KMT"/>
    <property type="match status" value="1"/>
</dbReference>
<sequence length="463" mass="51249">MDRRFDARQVGQVALERTGRREYRWVALAACDGSAARAACSCAGHRPDPWQVTFVAAHRFSEATDALMSRLARIDRLSSGDVRQAFLFSVARDFVHALPEGPLDLDLPAGAAIVGAMCHRLACDRRSAPDDGVDAFVRIYRERVARLDRDVDVVAKMFASLVGPKRIIDYLDRHRFEFDPASLFIQDRIVHRTVRRGTRFQPPLSHVDEFVKHWGRWIADVNAEPHPALIAATGDVFARRAASVAFDVLGGDAPPEPGYRTVFYDGAVPITFRTSHGLFSNCGMTTWPAGFVLAEYCLEHPVEGVRCLELGAGSSGLVAVVCARQSPASFVATDFDGDVLRCLASNLADNDVADRVAVRPLDWFNCTDDVLVECDPELILMADTIYSPDLIVPQVAVLDRAFRLGARRAVMANCLREPSTYDLLIRTLRSHSFHIAAVATNDVPERFFGVARDDDIRLLVLTR</sequence>
<geneLocation type="mitochondrion" evidence="1"/>
<evidence type="ECO:0008006" key="3">
    <source>
        <dbReference type="Google" id="ProtNLM"/>
    </source>
</evidence>
<dbReference type="Proteomes" id="UP000290189">
    <property type="component" value="Unassembled WGS sequence"/>
</dbReference>
<dbReference type="AlphaFoldDB" id="A0A3P3Y9T0"/>
<keyword evidence="1" id="KW-0496">Mitochondrion</keyword>
<evidence type="ECO:0000313" key="1">
    <source>
        <dbReference type="EMBL" id="SPQ96923.1"/>
    </source>
</evidence>
<gene>
    <name evidence="1" type="ORF">PLBR_LOCUS4138</name>
</gene>
<dbReference type="InterPro" id="IPR019410">
    <property type="entry name" value="Methyltransf_16"/>
</dbReference>
<dbReference type="SUPFAM" id="SSF53335">
    <property type="entry name" value="S-adenosyl-L-methionine-dependent methyltransferases"/>
    <property type="match status" value="1"/>
</dbReference>
<organism evidence="1 2">
    <name type="scientific">Plasmodiophora brassicae</name>
    <name type="common">Clubroot disease agent</name>
    <dbReference type="NCBI Taxonomy" id="37360"/>
    <lineage>
        <taxon>Eukaryota</taxon>
        <taxon>Sar</taxon>
        <taxon>Rhizaria</taxon>
        <taxon>Endomyxa</taxon>
        <taxon>Phytomyxea</taxon>
        <taxon>Plasmodiophorida</taxon>
        <taxon>Plasmodiophoridae</taxon>
        <taxon>Plasmodiophora</taxon>
    </lineage>
</organism>
<dbReference type="InterPro" id="IPR029063">
    <property type="entry name" value="SAM-dependent_MTases_sf"/>
</dbReference>
<dbReference type="Pfam" id="PF10294">
    <property type="entry name" value="Methyltransf_16"/>
    <property type="match status" value="1"/>
</dbReference>
<accession>A0A3P3Y9T0</accession>
<protein>
    <recommendedName>
        <fullName evidence="3">FAM86 N-terminal domain-containing protein</fullName>
    </recommendedName>
</protein>
<proteinExistence type="predicted"/>
<reference evidence="1 2" key="1">
    <citation type="submission" date="2018-03" db="EMBL/GenBank/DDBJ databases">
        <authorList>
            <person name="Fogelqvist J."/>
        </authorList>
    </citation>
    <scope>NUCLEOTIDE SEQUENCE [LARGE SCALE GENOMIC DNA]</scope>
</reference>
<dbReference type="EMBL" id="OVEO01000006">
    <property type="protein sequence ID" value="SPQ96923.1"/>
    <property type="molecule type" value="Genomic_DNA"/>
</dbReference>